<dbReference type="RefSeq" id="WP_007041672.1">
    <property type="nucleotide sequence ID" value="NZ_AFWT01000021.1"/>
</dbReference>
<dbReference type="Gene3D" id="3.30.70.100">
    <property type="match status" value="1"/>
</dbReference>
<dbReference type="EMBL" id="AFWT01000021">
    <property type="protein sequence ID" value="EGV30038.1"/>
    <property type="molecule type" value="Genomic_DNA"/>
</dbReference>
<proteinExistence type="predicted"/>
<dbReference type="InterPro" id="IPR006121">
    <property type="entry name" value="HMA_dom"/>
</dbReference>
<dbReference type="SUPFAM" id="SSF55008">
    <property type="entry name" value="HMA, heavy metal-associated domain"/>
    <property type="match status" value="1"/>
</dbReference>
<dbReference type="InterPro" id="IPR036163">
    <property type="entry name" value="HMA_dom_sf"/>
</dbReference>
<dbReference type="AlphaFoldDB" id="G2E3U6"/>
<evidence type="ECO:0000313" key="3">
    <source>
        <dbReference type="Proteomes" id="UP000004200"/>
    </source>
</evidence>
<dbReference type="STRING" id="765913.ThidrDRAFT_2959"/>
<name>G2E3U6_9GAMM</name>
<comment type="caution">
    <text evidence="2">The sequence shown here is derived from an EMBL/GenBank/DDBJ whole genome shotgun (WGS) entry which is preliminary data.</text>
</comment>
<dbReference type="CDD" id="cd00371">
    <property type="entry name" value="HMA"/>
    <property type="match status" value="1"/>
</dbReference>
<organism evidence="2 3">
    <name type="scientific">Thiorhodococcus drewsii AZ1</name>
    <dbReference type="NCBI Taxonomy" id="765913"/>
    <lineage>
        <taxon>Bacteria</taxon>
        <taxon>Pseudomonadati</taxon>
        <taxon>Pseudomonadota</taxon>
        <taxon>Gammaproteobacteria</taxon>
        <taxon>Chromatiales</taxon>
        <taxon>Chromatiaceae</taxon>
        <taxon>Thiorhodococcus</taxon>
    </lineage>
</organism>
<dbReference type="Proteomes" id="UP000004200">
    <property type="component" value="Unassembled WGS sequence"/>
</dbReference>
<keyword evidence="3" id="KW-1185">Reference proteome</keyword>
<dbReference type="PROSITE" id="PS50846">
    <property type="entry name" value="HMA_2"/>
    <property type="match status" value="1"/>
</dbReference>
<evidence type="ECO:0000259" key="1">
    <source>
        <dbReference type="PROSITE" id="PS50846"/>
    </source>
</evidence>
<sequence length="56" mass="5723">MAELKITGMHCQNCPRSATQAIQSVAGVETVEVDLETGSARVAGSPEPAALIAAIQ</sequence>
<evidence type="ECO:0000313" key="2">
    <source>
        <dbReference type="EMBL" id="EGV30038.1"/>
    </source>
</evidence>
<dbReference type="OrthoDB" id="9814359at2"/>
<gene>
    <name evidence="2" type="ORF">ThidrDRAFT_2959</name>
</gene>
<accession>G2E3U6</accession>
<dbReference type="GO" id="GO:0046872">
    <property type="term" value="F:metal ion binding"/>
    <property type="evidence" value="ECO:0007669"/>
    <property type="project" value="InterPro"/>
</dbReference>
<dbReference type="Pfam" id="PF00403">
    <property type="entry name" value="HMA"/>
    <property type="match status" value="1"/>
</dbReference>
<reference evidence="2 3" key="1">
    <citation type="submission" date="2011-06" db="EMBL/GenBank/DDBJ databases">
        <title>The draft genome of Thiorhodococcus drewsii AZ1.</title>
        <authorList>
            <consortium name="US DOE Joint Genome Institute (JGI-PGF)"/>
            <person name="Lucas S."/>
            <person name="Han J."/>
            <person name="Lapidus A."/>
            <person name="Cheng J.-F."/>
            <person name="Goodwin L."/>
            <person name="Pitluck S."/>
            <person name="Peters L."/>
            <person name="Land M.L."/>
            <person name="Hauser L."/>
            <person name="Vogl K."/>
            <person name="Liu Z."/>
            <person name="Imhoff J."/>
            <person name="Thiel V."/>
            <person name="Frigaard N.-U."/>
            <person name="Bryant D.A."/>
            <person name="Woyke T.J."/>
        </authorList>
    </citation>
    <scope>NUCLEOTIDE SEQUENCE [LARGE SCALE GENOMIC DNA]</scope>
    <source>
        <strain evidence="2 3">AZ1</strain>
    </source>
</reference>
<feature type="domain" description="HMA" evidence="1">
    <location>
        <begin position="1"/>
        <end position="56"/>
    </location>
</feature>
<protein>
    <submittedName>
        <fullName evidence="2">Heavy metal transport/detoxification protein</fullName>
    </submittedName>
</protein>
<dbReference type="eggNOG" id="COG2608">
    <property type="taxonomic scope" value="Bacteria"/>
</dbReference>